<keyword evidence="2" id="KW-0472">Membrane</keyword>
<keyword evidence="3" id="KW-1185">Reference proteome</keyword>
<reference evidence="4" key="2">
    <citation type="submission" date="2023-11" db="UniProtKB">
        <authorList>
            <consortium name="WormBaseParasite"/>
        </authorList>
    </citation>
    <scope>IDENTIFICATION</scope>
</reference>
<evidence type="ECO:0000256" key="2">
    <source>
        <dbReference type="SAM" id="Phobius"/>
    </source>
</evidence>
<evidence type="ECO:0000256" key="1">
    <source>
        <dbReference type="SAM" id="MobiDB-lite"/>
    </source>
</evidence>
<dbReference type="WBParaSite" id="SRDH1_56820.1">
    <property type="protein sequence ID" value="SRDH1_56820.1"/>
    <property type="gene ID" value="SRDH1_56820"/>
</dbReference>
<evidence type="ECO:0000313" key="4">
    <source>
        <dbReference type="WBParaSite" id="SRDH1_56820.1"/>
    </source>
</evidence>
<evidence type="ECO:0000313" key="3">
    <source>
        <dbReference type="Proteomes" id="UP000050792"/>
    </source>
</evidence>
<organism evidence="3 4">
    <name type="scientific">Schistosoma rodhaini</name>
    <dbReference type="NCBI Taxonomy" id="6188"/>
    <lineage>
        <taxon>Eukaryota</taxon>
        <taxon>Metazoa</taxon>
        <taxon>Spiralia</taxon>
        <taxon>Lophotrochozoa</taxon>
        <taxon>Platyhelminthes</taxon>
        <taxon>Trematoda</taxon>
        <taxon>Digenea</taxon>
        <taxon>Strigeidida</taxon>
        <taxon>Schistosomatoidea</taxon>
        <taxon>Schistosomatidae</taxon>
        <taxon>Schistosoma</taxon>
    </lineage>
</organism>
<protein>
    <submittedName>
        <fullName evidence="4">Uncharacterized protein</fullName>
    </submittedName>
</protein>
<reference evidence="3" key="1">
    <citation type="submission" date="2022-06" db="EMBL/GenBank/DDBJ databases">
        <authorList>
            <person name="Berger JAMES D."/>
            <person name="Berger JAMES D."/>
        </authorList>
    </citation>
    <scope>NUCLEOTIDE SEQUENCE [LARGE SCALE GENOMIC DNA]</scope>
</reference>
<keyword evidence="2" id="KW-1133">Transmembrane helix</keyword>
<feature type="region of interest" description="Disordered" evidence="1">
    <location>
        <begin position="1"/>
        <end position="33"/>
    </location>
</feature>
<accession>A0AA85FQI2</accession>
<name>A0AA85FQI2_9TREM</name>
<keyword evidence="2" id="KW-0812">Transmembrane</keyword>
<dbReference type="AlphaFoldDB" id="A0AA85FQI2"/>
<proteinExistence type="predicted"/>
<dbReference type="Proteomes" id="UP000050792">
    <property type="component" value="Unassembled WGS sequence"/>
</dbReference>
<sequence length="130" mass="14951">MHNFLHFHSTQSFDDDDNDDDDEEEEEEEKVIPLPPMSMILGTNQLDNYWHRVLLGIIEIQVDAVVVNENDFGSRLLVPIICATILLIALICTFIICCYSQRKRRQLLMKYATTTIAPNNEPSSDLIQNL</sequence>
<feature type="transmembrane region" description="Helical" evidence="2">
    <location>
        <begin position="76"/>
        <end position="99"/>
    </location>
</feature>
<feature type="compositionally biased region" description="Acidic residues" evidence="1">
    <location>
        <begin position="13"/>
        <end position="29"/>
    </location>
</feature>